<dbReference type="EMBL" id="JACOZA010000003">
    <property type="protein sequence ID" value="MBI2096570.1"/>
    <property type="molecule type" value="Genomic_DNA"/>
</dbReference>
<organism evidence="1 2">
    <name type="scientific">Candidatus Sungiibacteriota bacterium</name>
    <dbReference type="NCBI Taxonomy" id="2750080"/>
    <lineage>
        <taxon>Bacteria</taxon>
        <taxon>Candidatus Sungiibacteriota</taxon>
    </lineage>
</organism>
<accession>A0A931SAT7</accession>
<name>A0A931SAT7_9BACT</name>
<dbReference type="Proteomes" id="UP000724148">
    <property type="component" value="Unassembled WGS sequence"/>
</dbReference>
<proteinExistence type="predicted"/>
<sequence>MELNDIKKWLTDPGERFIFIEEGEPAYVVLGFEAYKILKGGKGGQNLAMPPEDPIDLANARLEIERAKAKELAAKLSMPKAEPEEEIEMRDPAEIRLEDLPL</sequence>
<comment type="caution">
    <text evidence="1">The sequence shown here is derived from an EMBL/GenBank/DDBJ whole genome shotgun (WGS) entry which is preliminary data.</text>
</comment>
<gene>
    <name evidence="1" type="ORF">HYT40_00190</name>
</gene>
<reference evidence="1" key="1">
    <citation type="submission" date="2020-07" db="EMBL/GenBank/DDBJ databases">
        <title>Huge and variable diversity of episymbiotic CPR bacteria and DPANN archaea in groundwater ecosystems.</title>
        <authorList>
            <person name="He C.Y."/>
            <person name="Keren R."/>
            <person name="Whittaker M."/>
            <person name="Farag I.F."/>
            <person name="Doudna J."/>
            <person name="Cate J.H.D."/>
            <person name="Banfield J.F."/>
        </authorList>
    </citation>
    <scope>NUCLEOTIDE SEQUENCE</scope>
    <source>
        <strain evidence="1">NC_groundwater_193_Ag_S-0.1um_51_7</strain>
    </source>
</reference>
<evidence type="ECO:0000313" key="2">
    <source>
        <dbReference type="Proteomes" id="UP000724148"/>
    </source>
</evidence>
<evidence type="ECO:0000313" key="1">
    <source>
        <dbReference type="EMBL" id="MBI2096570.1"/>
    </source>
</evidence>
<dbReference type="AlphaFoldDB" id="A0A931SAT7"/>
<protein>
    <submittedName>
        <fullName evidence="1">Uncharacterized protein</fullName>
    </submittedName>
</protein>